<gene>
    <name evidence="3" type="ORF">K7C98_11690</name>
</gene>
<evidence type="ECO:0000313" key="3">
    <source>
        <dbReference type="EMBL" id="MBZ5709916.1"/>
    </source>
</evidence>
<feature type="chain" id="PRO_5045763291" evidence="2">
    <location>
        <begin position="26"/>
        <end position="251"/>
    </location>
</feature>
<dbReference type="PROSITE" id="PS51257">
    <property type="entry name" value="PROKAR_LIPOPROTEIN"/>
    <property type="match status" value="1"/>
</dbReference>
<feature type="compositionally biased region" description="Low complexity" evidence="1">
    <location>
        <begin position="24"/>
        <end position="79"/>
    </location>
</feature>
<feature type="signal peptide" evidence="2">
    <location>
        <begin position="1"/>
        <end position="25"/>
    </location>
</feature>
<organism evidence="3 4">
    <name type="scientific">Nannocystis pusilla</name>
    <dbReference type="NCBI Taxonomy" id="889268"/>
    <lineage>
        <taxon>Bacteria</taxon>
        <taxon>Pseudomonadati</taxon>
        <taxon>Myxococcota</taxon>
        <taxon>Polyangia</taxon>
        <taxon>Nannocystales</taxon>
        <taxon>Nannocystaceae</taxon>
        <taxon>Nannocystis</taxon>
    </lineage>
</organism>
<protein>
    <submittedName>
        <fullName evidence="3">Uncharacterized protein</fullName>
    </submittedName>
</protein>
<comment type="caution">
    <text evidence="3">The sequence shown here is derived from an EMBL/GenBank/DDBJ whole genome shotgun (WGS) entry which is preliminary data.</text>
</comment>
<feature type="region of interest" description="Disordered" evidence="1">
    <location>
        <begin position="24"/>
        <end position="80"/>
    </location>
</feature>
<keyword evidence="4" id="KW-1185">Reference proteome</keyword>
<proteinExistence type="predicted"/>
<name>A0ABS7TP23_9BACT</name>
<dbReference type="EMBL" id="JAIRAU010000011">
    <property type="protein sequence ID" value="MBZ5709916.1"/>
    <property type="molecule type" value="Genomic_DNA"/>
</dbReference>
<accession>A0ABS7TP23</accession>
<keyword evidence="2" id="KW-0732">Signal</keyword>
<evidence type="ECO:0000313" key="4">
    <source>
        <dbReference type="Proteomes" id="UP001139031"/>
    </source>
</evidence>
<reference evidence="3" key="1">
    <citation type="submission" date="2021-08" db="EMBL/GenBank/DDBJ databases">
        <authorList>
            <person name="Stevens D.C."/>
        </authorList>
    </citation>
    <scope>NUCLEOTIDE SEQUENCE</scope>
    <source>
        <strain evidence="3">DSM 53165</strain>
    </source>
</reference>
<evidence type="ECO:0000256" key="2">
    <source>
        <dbReference type="SAM" id="SignalP"/>
    </source>
</evidence>
<dbReference type="RefSeq" id="WP_224191688.1">
    <property type="nucleotide sequence ID" value="NZ_JAIRAU010000011.1"/>
</dbReference>
<sequence>MRRSVRVLTPACFLALVFACKSPGADPTTETTDGDPSPSTDGTSTTTTAAPPTTTTATTDSTSTTTGATTDVASTSTGGLPEPACACSDPSIEEFSTLACEPGPCPAITSHCESDGDTGGAFGPDDAPREFVGCIFNASVQIDGPDALACALDQLIAGTPGVISFQHDGDNLDKHGGFIVVQADRKALGQTWEQVEPGFGERSAAVVAALQPPAYYEACKNAVEGEDQLRCLFEWAAPGDPLQVCSDGASW</sequence>
<evidence type="ECO:0000256" key="1">
    <source>
        <dbReference type="SAM" id="MobiDB-lite"/>
    </source>
</evidence>
<dbReference type="Proteomes" id="UP001139031">
    <property type="component" value="Unassembled WGS sequence"/>
</dbReference>